<dbReference type="Pfam" id="PF00455">
    <property type="entry name" value="DeoRC"/>
    <property type="match status" value="1"/>
</dbReference>
<dbReference type="InterPro" id="IPR037171">
    <property type="entry name" value="NagB/RpiA_transferase-like"/>
</dbReference>
<dbReference type="SUPFAM" id="SSF100950">
    <property type="entry name" value="NagB/RpiA/CoA transferase-like"/>
    <property type="match status" value="1"/>
</dbReference>
<sequence length="135" mass="15047">MDEKIEAKLSAPPSKQNLRRDAITERVLEVGFVRIDTLVDELDVSRMTVHRDLDALEARGVLRKSRGVVTAVASSLFEASTDYRLRQQSAEKRAIANLAFDLIEPGEAIVLDDFTTGLNLAELLRQKEPLTVITN</sequence>
<dbReference type="EMBL" id="JAWNGA010000011">
    <property type="protein sequence ID" value="MDY5133392.1"/>
    <property type="molecule type" value="Genomic_DNA"/>
</dbReference>
<dbReference type="InterPro" id="IPR014036">
    <property type="entry name" value="DeoR-like_C"/>
</dbReference>
<dbReference type="InterPro" id="IPR018356">
    <property type="entry name" value="Tscrpt_reg_HTH_DeoR_CS"/>
</dbReference>
<dbReference type="Gene3D" id="1.10.10.10">
    <property type="entry name" value="Winged helix-like DNA-binding domain superfamily/Winged helix DNA-binding domain"/>
    <property type="match status" value="1"/>
</dbReference>
<dbReference type="SMART" id="SM00420">
    <property type="entry name" value="HTH_DEOR"/>
    <property type="match status" value="1"/>
</dbReference>
<proteinExistence type="predicted"/>
<dbReference type="PROSITE" id="PS51000">
    <property type="entry name" value="HTH_DEOR_2"/>
    <property type="match status" value="1"/>
</dbReference>
<evidence type="ECO:0000259" key="4">
    <source>
        <dbReference type="PROSITE" id="PS51000"/>
    </source>
</evidence>
<keyword evidence="6" id="KW-1185">Reference proteome</keyword>
<feature type="domain" description="HTH deoR-type" evidence="4">
    <location>
        <begin position="16"/>
        <end position="71"/>
    </location>
</feature>
<evidence type="ECO:0000256" key="2">
    <source>
        <dbReference type="ARBA" id="ARBA00023125"/>
    </source>
</evidence>
<dbReference type="Pfam" id="PF08220">
    <property type="entry name" value="HTH_DeoR"/>
    <property type="match status" value="1"/>
</dbReference>
<keyword evidence="2" id="KW-0238">DNA-binding</keyword>
<keyword evidence="3" id="KW-0804">Transcription</keyword>
<dbReference type="InterPro" id="IPR050313">
    <property type="entry name" value="Carb_Metab_HTH_regulators"/>
</dbReference>
<evidence type="ECO:0000256" key="1">
    <source>
        <dbReference type="ARBA" id="ARBA00023015"/>
    </source>
</evidence>
<dbReference type="PANTHER" id="PTHR30363">
    <property type="entry name" value="HTH-TYPE TRANSCRIPTIONAL REGULATOR SRLR-RELATED"/>
    <property type="match status" value="1"/>
</dbReference>
<accession>A0ABU5G9K2</accession>
<gene>
    <name evidence="5" type="ORF">R6G86_06540</name>
</gene>
<dbReference type="InterPro" id="IPR001034">
    <property type="entry name" value="DeoR_HTH"/>
</dbReference>
<dbReference type="PANTHER" id="PTHR30363:SF44">
    <property type="entry name" value="AGA OPERON TRANSCRIPTIONAL REPRESSOR-RELATED"/>
    <property type="match status" value="1"/>
</dbReference>
<evidence type="ECO:0000256" key="3">
    <source>
        <dbReference type="ARBA" id="ARBA00023163"/>
    </source>
</evidence>
<name>A0ABU5G9K2_9ACTO</name>
<organism evidence="5 6">
    <name type="scientific">Actinotignum urinale</name>
    <dbReference type="NCBI Taxonomy" id="190146"/>
    <lineage>
        <taxon>Bacteria</taxon>
        <taxon>Bacillati</taxon>
        <taxon>Actinomycetota</taxon>
        <taxon>Actinomycetes</taxon>
        <taxon>Actinomycetales</taxon>
        <taxon>Actinomycetaceae</taxon>
        <taxon>Actinotignum</taxon>
    </lineage>
</organism>
<evidence type="ECO:0000313" key="6">
    <source>
        <dbReference type="Proteomes" id="UP001275049"/>
    </source>
</evidence>
<dbReference type="PRINTS" id="PR00037">
    <property type="entry name" value="HTHLACR"/>
</dbReference>
<protein>
    <submittedName>
        <fullName evidence="5">DeoR family transcriptional regulator</fullName>
    </submittedName>
</protein>
<evidence type="ECO:0000313" key="5">
    <source>
        <dbReference type="EMBL" id="MDY5133392.1"/>
    </source>
</evidence>
<dbReference type="PROSITE" id="PS00894">
    <property type="entry name" value="HTH_DEOR_1"/>
    <property type="match status" value="1"/>
</dbReference>
<reference evidence="5 6" key="1">
    <citation type="submission" date="2023-10" db="EMBL/GenBank/DDBJ databases">
        <title>Whole Genome based description of the genera Actinobaculum and Actinotignum reveals a complex phylogenetic relationship within the species included in the genus Actinotignum.</title>
        <authorList>
            <person name="Jensen C.S."/>
            <person name="Dargis R."/>
            <person name="Kemp M."/>
            <person name="Christensen J.J."/>
        </authorList>
    </citation>
    <scope>NUCLEOTIDE SEQUENCE [LARGE SCALE GENOMIC DNA]</scope>
    <source>
        <strain evidence="5 6">SLA_B974</strain>
    </source>
</reference>
<comment type="caution">
    <text evidence="5">The sequence shown here is derived from an EMBL/GenBank/DDBJ whole genome shotgun (WGS) entry which is preliminary data.</text>
</comment>
<dbReference type="InterPro" id="IPR036388">
    <property type="entry name" value="WH-like_DNA-bd_sf"/>
</dbReference>
<keyword evidence="1" id="KW-0805">Transcription regulation</keyword>
<dbReference type="RefSeq" id="WP_320755366.1">
    <property type="nucleotide sequence ID" value="NZ_JAWNGA010000011.1"/>
</dbReference>
<dbReference type="SUPFAM" id="SSF46785">
    <property type="entry name" value="Winged helix' DNA-binding domain"/>
    <property type="match status" value="1"/>
</dbReference>
<dbReference type="InterPro" id="IPR036390">
    <property type="entry name" value="WH_DNA-bd_sf"/>
</dbReference>
<dbReference type="Proteomes" id="UP001275049">
    <property type="component" value="Unassembled WGS sequence"/>
</dbReference>